<name>A0AAW1NYE5_9CHLO</name>
<gene>
    <name evidence="2" type="ORF">WJX73_001065</name>
</gene>
<dbReference type="Proteomes" id="UP001465755">
    <property type="component" value="Unassembled WGS sequence"/>
</dbReference>
<evidence type="ECO:0000256" key="1">
    <source>
        <dbReference type="SAM" id="MobiDB-lite"/>
    </source>
</evidence>
<keyword evidence="3" id="KW-1185">Reference proteome</keyword>
<accession>A0AAW1NYE5</accession>
<dbReference type="EMBL" id="JALJOQ010000109">
    <property type="protein sequence ID" value="KAK9797067.1"/>
    <property type="molecule type" value="Genomic_DNA"/>
</dbReference>
<organism evidence="2 3">
    <name type="scientific">Symbiochloris irregularis</name>
    <dbReference type="NCBI Taxonomy" id="706552"/>
    <lineage>
        <taxon>Eukaryota</taxon>
        <taxon>Viridiplantae</taxon>
        <taxon>Chlorophyta</taxon>
        <taxon>core chlorophytes</taxon>
        <taxon>Trebouxiophyceae</taxon>
        <taxon>Trebouxiales</taxon>
        <taxon>Trebouxiaceae</taxon>
        <taxon>Symbiochloris</taxon>
    </lineage>
</organism>
<feature type="compositionally biased region" description="Acidic residues" evidence="1">
    <location>
        <begin position="42"/>
        <end position="62"/>
    </location>
</feature>
<comment type="caution">
    <text evidence="2">The sequence shown here is derived from an EMBL/GenBank/DDBJ whole genome shotgun (WGS) entry which is preliminary data.</text>
</comment>
<dbReference type="AlphaFoldDB" id="A0AAW1NYE5"/>
<sequence length="164" mass="17559">MRVVPETQDTARDTYDSGPEVQTRAKPLSSNRQRAASKFLDDEAMCSDDSDDEADADDEPYEPNDKPASDVAEDEYGEMLETAAALRSLSDAEPDGDKREAGKAPEGAPATKKAKRNPSSPQPPTASKRKELGADLQLEILDLVSQVALNVSAVVANSTGPARR</sequence>
<protein>
    <submittedName>
        <fullName evidence="2">Uncharacterized protein</fullName>
    </submittedName>
</protein>
<reference evidence="2 3" key="1">
    <citation type="journal article" date="2024" name="Nat. Commun.">
        <title>Phylogenomics reveals the evolutionary origins of lichenization in chlorophyte algae.</title>
        <authorList>
            <person name="Puginier C."/>
            <person name="Libourel C."/>
            <person name="Otte J."/>
            <person name="Skaloud P."/>
            <person name="Haon M."/>
            <person name="Grisel S."/>
            <person name="Petersen M."/>
            <person name="Berrin J.G."/>
            <person name="Delaux P.M."/>
            <person name="Dal Grande F."/>
            <person name="Keller J."/>
        </authorList>
    </citation>
    <scope>NUCLEOTIDE SEQUENCE [LARGE SCALE GENOMIC DNA]</scope>
    <source>
        <strain evidence="2 3">SAG 2036</strain>
    </source>
</reference>
<evidence type="ECO:0000313" key="3">
    <source>
        <dbReference type="Proteomes" id="UP001465755"/>
    </source>
</evidence>
<feature type="region of interest" description="Disordered" evidence="1">
    <location>
        <begin position="1"/>
        <end position="131"/>
    </location>
</feature>
<proteinExistence type="predicted"/>
<evidence type="ECO:0000313" key="2">
    <source>
        <dbReference type="EMBL" id="KAK9797067.1"/>
    </source>
</evidence>